<sequence length="67" mass="8020">MDYDLKSYYQTCFEIEATYLLYFHALGIAIVLFIDNQQSLRPQRKIRALSFIEEAEIHFESIKNAWN</sequence>
<accession>A0A914PB21</accession>
<protein>
    <submittedName>
        <fullName evidence="3 4">Uncharacterized protein</fullName>
    </submittedName>
</protein>
<organism evidence="2 3">
    <name type="scientific">Panagrolaimus davidi</name>
    <dbReference type="NCBI Taxonomy" id="227884"/>
    <lineage>
        <taxon>Eukaryota</taxon>
        <taxon>Metazoa</taxon>
        <taxon>Ecdysozoa</taxon>
        <taxon>Nematoda</taxon>
        <taxon>Chromadorea</taxon>
        <taxon>Rhabditida</taxon>
        <taxon>Tylenchina</taxon>
        <taxon>Panagrolaimomorpha</taxon>
        <taxon>Panagrolaimoidea</taxon>
        <taxon>Panagrolaimidae</taxon>
        <taxon>Panagrolaimus</taxon>
    </lineage>
</organism>
<dbReference type="AlphaFoldDB" id="A0A914PB21"/>
<keyword evidence="2" id="KW-1185">Reference proteome</keyword>
<evidence type="ECO:0000313" key="2">
    <source>
        <dbReference type="Proteomes" id="UP000887578"/>
    </source>
</evidence>
<name>A0A914PB21_9BILA</name>
<reference evidence="3 4" key="1">
    <citation type="submission" date="2022-11" db="UniProtKB">
        <authorList>
            <consortium name="WormBaseParasite"/>
        </authorList>
    </citation>
    <scope>IDENTIFICATION</scope>
</reference>
<keyword evidence="1" id="KW-0472">Membrane</keyword>
<dbReference type="Proteomes" id="UP000887578">
    <property type="component" value="Unplaced"/>
</dbReference>
<dbReference type="WBParaSite" id="PDA_v2.g15289.t1">
    <property type="protein sequence ID" value="PDA_v2.g15289.t1"/>
    <property type="gene ID" value="PDA_v2.g15289"/>
</dbReference>
<proteinExistence type="predicted"/>
<keyword evidence="1" id="KW-1133">Transmembrane helix</keyword>
<evidence type="ECO:0000256" key="1">
    <source>
        <dbReference type="SAM" id="Phobius"/>
    </source>
</evidence>
<feature type="transmembrane region" description="Helical" evidence="1">
    <location>
        <begin position="17"/>
        <end position="34"/>
    </location>
</feature>
<keyword evidence="1" id="KW-0812">Transmembrane</keyword>
<dbReference type="WBParaSite" id="PDA_v2.g30110.t1">
    <property type="protein sequence ID" value="PDA_v2.g30110.t1"/>
    <property type="gene ID" value="PDA_v2.g30110"/>
</dbReference>
<evidence type="ECO:0000313" key="3">
    <source>
        <dbReference type="WBParaSite" id="PDA_v2.g15289.t1"/>
    </source>
</evidence>
<evidence type="ECO:0000313" key="4">
    <source>
        <dbReference type="WBParaSite" id="PDA_v2.g30110.t1"/>
    </source>
</evidence>